<dbReference type="Pfam" id="PF02718">
    <property type="entry name" value="Herpes_UL31"/>
    <property type="match status" value="1"/>
</dbReference>
<organism evidence="8">
    <name type="scientific">Walrus alphaherpesvirus 1</name>
    <dbReference type="NCBI Taxonomy" id="2717850"/>
    <lineage>
        <taxon>Viruses</taxon>
        <taxon>Duplodnaviria</taxon>
        <taxon>Heunggongvirae</taxon>
        <taxon>Peploviricota</taxon>
        <taxon>Herviviricetes</taxon>
        <taxon>Herpesvirales</taxon>
        <taxon>Orthoherpesviridae</taxon>
        <taxon>Alphaherpesvirinae</taxon>
    </lineage>
</organism>
<sequence length="336" mass="38882">MFNNYEIAMREEDANIRATIEDLFDLNKKENRIIRNRKSTRTHRTTGLGIYRDRDNSTTKQSREINEKPKIAALQERKKYNLYFNYVAKSPSDELSTVRELVVPLVKTMTITLPFNLSQTVADNCLSLSAMGYYLGIGGYCPTCSVTGEPRLNRTDRAALILAYVQQLNNIYEYRAFLASISSLGIYENSDSLPGLINNKNIENILEDVLSQPELFFAYHVLKDGGLNTRVLFYRDIEFSGYMMYAIFYGKAIHLHYRLIDRLLAACPNYKIIAHVWQTMFMLVIRKETEKQTDTDVPSVNATDIYCKMCDLNFDGELLLEYKKLYVTFEDFQPPQ</sequence>
<dbReference type="GO" id="GO:0046765">
    <property type="term" value="P:viral budding from nuclear membrane"/>
    <property type="evidence" value="ECO:0007669"/>
    <property type="project" value="InterPro"/>
</dbReference>
<dbReference type="InterPro" id="IPR021152">
    <property type="entry name" value="Herpes_UL31"/>
</dbReference>
<dbReference type="EMBL" id="LC532169">
    <property type="protein sequence ID" value="BCB65312.1"/>
    <property type="molecule type" value="Genomic_DNA"/>
</dbReference>
<proteinExistence type="inferred from homology"/>
<keyword evidence="3" id="KW-0479">Metal-binding</keyword>
<evidence type="ECO:0000313" key="8">
    <source>
        <dbReference type="EMBL" id="BCB65312.1"/>
    </source>
</evidence>
<keyword evidence="4" id="KW-0863">Zinc-finger</keyword>
<evidence type="ECO:0000256" key="5">
    <source>
        <dbReference type="ARBA" id="ARBA00022833"/>
    </source>
</evidence>
<evidence type="ECO:0000256" key="6">
    <source>
        <dbReference type="ARBA" id="ARBA00022870"/>
    </source>
</evidence>
<keyword evidence="6" id="KW-1043">Host membrane</keyword>
<dbReference type="GO" id="GO:0008270">
    <property type="term" value="F:zinc ion binding"/>
    <property type="evidence" value="ECO:0007669"/>
    <property type="project" value="UniProtKB-KW"/>
</dbReference>
<keyword evidence="2" id="KW-1048">Host nucleus</keyword>
<keyword evidence="5" id="KW-0862">Zinc</keyword>
<accession>A0A7G1GYE9</accession>
<reference evidence="8" key="1">
    <citation type="submission" date="2020-03" db="EMBL/GenBank/DDBJ databases">
        <title>Detection of a Novel Herpesvirus in Liver from a Walrus died at 11-Month-old.</title>
        <authorList>
            <person name="Oba M."/>
            <person name="Sumiya B."/>
            <person name="Nanako O."/>
            <person name="Kaixin L."/>
            <person name="Yukie K."/>
            <person name="Yoshio K."/>
            <person name="Makoto H."/>
            <person name="Shinji M."/>
            <person name="Testuya M."/>
        </authorList>
    </citation>
    <scope>NUCLEOTIDE SEQUENCE</scope>
</reference>
<protein>
    <submittedName>
        <fullName evidence="8">Nuclear egress lamina protein-like protein</fullName>
    </submittedName>
</protein>
<evidence type="ECO:0000256" key="7">
    <source>
        <dbReference type="ARBA" id="ARBA00023136"/>
    </source>
</evidence>
<gene>
    <name evidence="8" type="primary">UL31</name>
</gene>
<evidence type="ECO:0000256" key="2">
    <source>
        <dbReference type="ARBA" id="ARBA00022562"/>
    </source>
</evidence>
<keyword evidence="1" id="KW-0597">Phosphoprotein</keyword>
<evidence type="ECO:0000256" key="1">
    <source>
        <dbReference type="ARBA" id="ARBA00022553"/>
    </source>
</evidence>
<evidence type="ECO:0000256" key="3">
    <source>
        <dbReference type="ARBA" id="ARBA00022723"/>
    </source>
</evidence>
<evidence type="ECO:0000256" key="4">
    <source>
        <dbReference type="ARBA" id="ARBA00022771"/>
    </source>
</evidence>
<dbReference type="HAMAP" id="MF_04023">
    <property type="entry name" value="HSV_NEC1"/>
    <property type="match status" value="1"/>
</dbReference>
<name>A0A7G1GYE9_9ALPH</name>
<keyword evidence="7" id="KW-0472">Membrane</keyword>